<keyword evidence="2" id="KW-0238">DNA-binding</keyword>
<dbReference type="PRINTS" id="PR00032">
    <property type="entry name" value="HTHARAC"/>
</dbReference>
<dbReference type="EMBL" id="SOQZ01000004">
    <property type="protein sequence ID" value="TDY11344.1"/>
    <property type="molecule type" value="Genomic_DNA"/>
</dbReference>
<reference evidence="5 6" key="1">
    <citation type="submission" date="2019-03" db="EMBL/GenBank/DDBJ databases">
        <title>Genomic Encyclopedia of Type Strains, Phase III (KMG-III): the genomes of soil and plant-associated and newly described type strains.</title>
        <authorList>
            <person name="Whitman W."/>
        </authorList>
    </citation>
    <scope>NUCLEOTIDE SEQUENCE [LARGE SCALE GENOMIC DNA]</scope>
    <source>
        <strain evidence="5 6">CGMCC 1.10957</strain>
    </source>
</reference>
<dbReference type="InterPro" id="IPR018060">
    <property type="entry name" value="HTH_AraC"/>
</dbReference>
<dbReference type="Pfam" id="PF12833">
    <property type="entry name" value="HTH_18"/>
    <property type="match status" value="1"/>
</dbReference>
<dbReference type="PANTHER" id="PTHR43280:SF32">
    <property type="entry name" value="TRANSCRIPTIONAL REGULATORY PROTEIN"/>
    <property type="match status" value="1"/>
</dbReference>
<evidence type="ECO:0000256" key="2">
    <source>
        <dbReference type="ARBA" id="ARBA00023125"/>
    </source>
</evidence>
<dbReference type="PANTHER" id="PTHR43280">
    <property type="entry name" value="ARAC-FAMILY TRANSCRIPTIONAL REGULATOR"/>
    <property type="match status" value="1"/>
</dbReference>
<dbReference type="SMART" id="SM00342">
    <property type="entry name" value="HTH_ARAC"/>
    <property type="match status" value="1"/>
</dbReference>
<protein>
    <submittedName>
        <fullName evidence="5">AraC-like DNA-binding protein</fullName>
    </submittedName>
</protein>
<dbReference type="Pfam" id="PF02311">
    <property type="entry name" value="AraC_binding"/>
    <property type="match status" value="1"/>
</dbReference>
<dbReference type="Gene3D" id="1.10.10.60">
    <property type="entry name" value="Homeodomain-like"/>
    <property type="match status" value="2"/>
</dbReference>
<sequence>MEQRDSFTLTNPQTGNLAFKLCYFERNNPFDHIDKHNYYFLIWIQQGNGIIKADFNTYNFTPNTLLSFSPHQPFLLEAESSLSGLVINFHPDFFCIHKHHKEVACHGVLFNNIYNPPFVDVDAKAQANFNMVVEQIKTEMQNPALAQYELLVSYLKIFLITASRLKTEQQSEIQKERSDTEEPFILQNLKNYIETHYKTKHSASEYADMLAITPKALTKLTKAHFNKTLTDLISERIIIEAKRELYLTNKTVKEIAFELGYNDEYYFSRFFKKNAEVSPQLYRDTVGFDRISALQ</sequence>
<evidence type="ECO:0000256" key="1">
    <source>
        <dbReference type="ARBA" id="ARBA00023015"/>
    </source>
</evidence>
<evidence type="ECO:0000256" key="3">
    <source>
        <dbReference type="ARBA" id="ARBA00023163"/>
    </source>
</evidence>
<name>A0ABY2G3H9_9FLAO</name>
<dbReference type="PROSITE" id="PS01124">
    <property type="entry name" value="HTH_ARAC_FAMILY_2"/>
    <property type="match status" value="1"/>
</dbReference>
<dbReference type="SUPFAM" id="SSF46689">
    <property type="entry name" value="Homeodomain-like"/>
    <property type="match status" value="1"/>
</dbReference>
<organism evidence="5 6">
    <name type="scientific">Meridianimaribacter flavus</name>
    <dbReference type="NCBI Taxonomy" id="571115"/>
    <lineage>
        <taxon>Bacteria</taxon>
        <taxon>Pseudomonadati</taxon>
        <taxon>Bacteroidota</taxon>
        <taxon>Flavobacteriia</taxon>
        <taxon>Flavobacteriales</taxon>
        <taxon>Flavobacteriaceae</taxon>
        <taxon>Meridianimaribacter</taxon>
    </lineage>
</organism>
<dbReference type="SUPFAM" id="SSF51215">
    <property type="entry name" value="Regulatory protein AraC"/>
    <property type="match status" value="1"/>
</dbReference>
<accession>A0ABY2G3H9</accession>
<proteinExistence type="predicted"/>
<evidence type="ECO:0000259" key="4">
    <source>
        <dbReference type="PROSITE" id="PS01124"/>
    </source>
</evidence>
<dbReference type="RefSeq" id="WP_134200164.1">
    <property type="nucleotide sequence ID" value="NZ_SOQZ01000004.1"/>
</dbReference>
<comment type="caution">
    <text evidence="5">The sequence shown here is derived from an EMBL/GenBank/DDBJ whole genome shotgun (WGS) entry which is preliminary data.</text>
</comment>
<dbReference type="InterPro" id="IPR020449">
    <property type="entry name" value="Tscrpt_reg_AraC-type_HTH"/>
</dbReference>
<feature type="domain" description="HTH araC/xylS-type" evidence="4">
    <location>
        <begin position="187"/>
        <end position="285"/>
    </location>
</feature>
<dbReference type="Proteomes" id="UP000294930">
    <property type="component" value="Unassembled WGS sequence"/>
</dbReference>
<dbReference type="InterPro" id="IPR037923">
    <property type="entry name" value="HTH-like"/>
</dbReference>
<dbReference type="InterPro" id="IPR009057">
    <property type="entry name" value="Homeodomain-like_sf"/>
</dbReference>
<keyword evidence="1" id="KW-0805">Transcription regulation</keyword>
<gene>
    <name evidence="5" type="ORF">A8975_1981</name>
</gene>
<evidence type="ECO:0000313" key="5">
    <source>
        <dbReference type="EMBL" id="TDY11344.1"/>
    </source>
</evidence>
<dbReference type="InterPro" id="IPR003313">
    <property type="entry name" value="AraC-bd"/>
</dbReference>
<evidence type="ECO:0000313" key="6">
    <source>
        <dbReference type="Proteomes" id="UP000294930"/>
    </source>
</evidence>
<keyword evidence="3" id="KW-0804">Transcription</keyword>
<keyword evidence="6" id="KW-1185">Reference proteome</keyword>